<feature type="compositionally biased region" description="Low complexity" evidence="1">
    <location>
        <begin position="581"/>
        <end position="613"/>
    </location>
</feature>
<evidence type="ECO:0000313" key="2">
    <source>
        <dbReference type="EMBL" id="KMO79428.1"/>
    </source>
</evidence>
<feature type="compositionally biased region" description="Low complexity" evidence="1">
    <location>
        <begin position="516"/>
        <end position="529"/>
    </location>
</feature>
<organism evidence="2 3">
    <name type="scientific">Mycolicibacterium obuense</name>
    <dbReference type="NCBI Taxonomy" id="1807"/>
    <lineage>
        <taxon>Bacteria</taxon>
        <taxon>Bacillati</taxon>
        <taxon>Actinomycetota</taxon>
        <taxon>Actinomycetes</taxon>
        <taxon>Mycobacteriales</taxon>
        <taxon>Mycobacteriaceae</taxon>
        <taxon>Mycolicibacterium</taxon>
    </lineage>
</organism>
<name>A0A0J6WBU5_9MYCO</name>
<accession>A0A0J6WBU5</accession>
<dbReference type="EMBL" id="JYNU01000007">
    <property type="protein sequence ID" value="KMO79428.1"/>
    <property type="molecule type" value="Genomic_DNA"/>
</dbReference>
<dbReference type="PATRIC" id="fig|1807.14.peg.1240"/>
<dbReference type="InterPro" id="IPR051425">
    <property type="entry name" value="Formin_Homology"/>
</dbReference>
<dbReference type="AlphaFoldDB" id="A0A0J6WBU5"/>
<dbReference type="RefSeq" id="WP_053079312.1">
    <property type="nucleotide sequence ID" value="NZ_JYNU01000007.1"/>
</dbReference>
<dbReference type="PANTHER" id="PTHR45725">
    <property type="entry name" value="FORMIN HOMOLOGY 2 FAMILY MEMBER"/>
    <property type="match status" value="1"/>
</dbReference>
<dbReference type="PANTHER" id="PTHR45725:SF1">
    <property type="entry name" value="DISHEVELLED ASSOCIATED ACTIVATOR OF MORPHOGENESIS, ISOFORM D"/>
    <property type="match status" value="1"/>
</dbReference>
<comment type="caution">
    <text evidence="2">The sequence shown here is derived from an EMBL/GenBank/DDBJ whole genome shotgun (WGS) entry which is preliminary data.</text>
</comment>
<feature type="compositionally biased region" description="Low complexity" evidence="1">
    <location>
        <begin position="537"/>
        <end position="571"/>
    </location>
</feature>
<reference evidence="2 3" key="1">
    <citation type="journal article" date="2015" name="Genome Biol. Evol.">
        <title>Characterization of Three Mycobacterium spp. with Potential Use in Bioremediation by Genome Sequencing and Comparative Genomics.</title>
        <authorList>
            <person name="Das S."/>
            <person name="Pettersson B.M."/>
            <person name="Behra P.R."/>
            <person name="Ramesh M."/>
            <person name="Dasgupta S."/>
            <person name="Bhattacharya A."/>
            <person name="Kirsebom L.A."/>
        </authorList>
    </citation>
    <scope>NUCLEOTIDE SEQUENCE [LARGE SCALE GENOMIC DNA]</scope>
    <source>
        <strain evidence="2 3">DSM 44075</strain>
    </source>
</reference>
<protein>
    <submittedName>
        <fullName evidence="2">Uncharacterized protein</fullName>
    </submittedName>
</protein>
<evidence type="ECO:0000313" key="3">
    <source>
        <dbReference type="Proteomes" id="UP000036313"/>
    </source>
</evidence>
<sequence>MRIEVDPEALIAAGQQTGAIGSQLARLSDALGAALGGGISSGMDPAGLNFGLKYGHQAGEFTSAVADAANAFNSVGMLLQATGYNYRNADAAATIGGPGPSGGVGAEPGKALPAHVPAGPNGVTVPPPEKWYLIQPFLQVLPGIGFFAGAAMTWPSGNAPIMGVTAGQWRNFATGFALIEPQLTGIKNAVAAQQVPETGAMKTALESLGTAISSLAEVSNSVAQSITDFANGVQETQDAIRRILDRLSLDGLWDTVKGIFTGEADDILREVAHDVGTVLHNFQSQVKGIVGLLEELTGVIGDAATAFQKWIRPILVETFGDGAGNAIADYLKLVNDVQVGALTGLIGTVSGVVAMADPDTWKGMAEMALSVAKDPLSLPGVLENMGKQFLAWDKWSGDHPGRAAGEAIFNIGSLFVPGGALSKTGNVAKGLNLSRRMLEEGRLPKFGELGSWTRATPSRVEAPHVPDFNPSGAGGVPPLRPEAIPGGAGPGSVGAGPAPGGSTPSGSGPSGGGPRAGEPSAPSGRPSGSGAEGGAGPRAPVGEAPSAGGAPSSSAPSPSGTPSPGGQPSASPGGGPGSVGGSTAPHGPSGGTPEAPTEAPAHSAPSATPTPESSGGGGGSEPGPQNGGSAAAGGTHEQPLSPDGTHPGSPESHANGDQPSPGDGTHTSPGDKAPPDGHARVYSMMDGSEHTTSLAPEQLLDNHRIDDALAAHGMSKSELVDLINTPTDALTADQRHLLTAVRDALPAPTADTVMQKVIPPGFFHADGHFVQSRADDYIMGATNFDPRIVNGSVTVAGDTAHLSSPAAIYDHLRLDYGGSQFAQHDPGTMVIRFQAENPTSPDLYEIPRNSDLGGNSRFDSWEDPFTGNGFTKSGDDVIPEYVASGITMREGAEMWEILDDGTQRLIAVLGRDEWIPQGN</sequence>
<feature type="region of interest" description="Disordered" evidence="1">
    <location>
        <begin position="457"/>
        <end position="691"/>
    </location>
</feature>
<feature type="compositionally biased region" description="Gly residues" evidence="1">
    <location>
        <begin position="486"/>
        <end position="499"/>
    </location>
</feature>
<gene>
    <name evidence="2" type="ORF">MOBUDSM44075_01228</name>
</gene>
<dbReference type="Proteomes" id="UP000036313">
    <property type="component" value="Unassembled WGS sequence"/>
</dbReference>
<proteinExistence type="predicted"/>
<evidence type="ECO:0000256" key="1">
    <source>
        <dbReference type="SAM" id="MobiDB-lite"/>
    </source>
</evidence>